<dbReference type="CDD" id="cd09631">
    <property type="entry name" value="DOMON_DOH"/>
    <property type="match status" value="1"/>
</dbReference>
<dbReference type="PROSITE" id="PS50836">
    <property type="entry name" value="DOMON"/>
    <property type="match status" value="1"/>
</dbReference>
<evidence type="ECO:0000313" key="6">
    <source>
        <dbReference type="EMBL" id="KAK9088725.1"/>
    </source>
</evidence>
<feature type="domain" description="DOMON" evidence="5">
    <location>
        <begin position="32"/>
        <end position="147"/>
    </location>
</feature>
<comment type="subcellular location">
    <subcellularLocation>
        <location evidence="1">Membrane</location>
    </subcellularLocation>
</comment>
<dbReference type="GO" id="GO:0016020">
    <property type="term" value="C:membrane"/>
    <property type="evidence" value="ECO:0007669"/>
    <property type="project" value="UniProtKB-SubCell"/>
</dbReference>
<evidence type="ECO:0000256" key="4">
    <source>
        <dbReference type="ARBA" id="ARBA00023136"/>
    </source>
</evidence>
<gene>
    <name evidence="6" type="ORF">Scep_027807</name>
</gene>
<evidence type="ECO:0000259" key="5">
    <source>
        <dbReference type="PROSITE" id="PS50836"/>
    </source>
</evidence>
<evidence type="ECO:0000313" key="7">
    <source>
        <dbReference type="Proteomes" id="UP001419268"/>
    </source>
</evidence>
<dbReference type="AlphaFoldDB" id="A0AAP0HMW0"/>
<keyword evidence="3" id="KW-0732">Signal</keyword>
<dbReference type="PANTHER" id="PTHR23130:SF171">
    <property type="entry name" value="OS01G0895300 PROTEIN"/>
    <property type="match status" value="1"/>
</dbReference>
<keyword evidence="2" id="KW-0813">Transport</keyword>
<organism evidence="6 7">
    <name type="scientific">Stephania cephalantha</name>
    <dbReference type="NCBI Taxonomy" id="152367"/>
    <lineage>
        <taxon>Eukaryota</taxon>
        <taxon>Viridiplantae</taxon>
        <taxon>Streptophyta</taxon>
        <taxon>Embryophyta</taxon>
        <taxon>Tracheophyta</taxon>
        <taxon>Spermatophyta</taxon>
        <taxon>Magnoliopsida</taxon>
        <taxon>Ranunculales</taxon>
        <taxon>Menispermaceae</taxon>
        <taxon>Menispermoideae</taxon>
        <taxon>Cissampelideae</taxon>
        <taxon>Stephania</taxon>
    </lineage>
</organism>
<evidence type="ECO:0000256" key="2">
    <source>
        <dbReference type="ARBA" id="ARBA00022448"/>
    </source>
</evidence>
<keyword evidence="4" id="KW-0472">Membrane</keyword>
<sequence length="156" mass="17376">MSARHVIEEANRPRQYICSRKDIFGTWGLVIRGRWLPLQFVQNGPSLWSFVLSAPYTNAYVAIGFSPSGRMPGSSAVVGWSGSDGALVIKRYYLGDTNPSQVYPDQGELPIVPNSSAIKLQSSRLYIAFQLNTTQPPSRVLYSFGRGTYFPRRIIA</sequence>
<reference evidence="6 7" key="1">
    <citation type="submission" date="2024-01" db="EMBL/GenBank/DDBJ databases">
        <title>Genome assemblies of Stephania.</title>
        <authorList>
            <person name="Yang L."/>
        </authorList>
    </citation>
    <scope>NUCLEOTIDE SEQUENCE [LARGE SCALE GENOMIC DNA]</scope>
    <source>
        <strain evidence="6">JXDWG</strain>
        <tissue evidence="6">Leaf</tissue>
    </source>
</reference>
<evidence type="ECO:0000256" key="3">
    <source>
        <dbReference type="ARBA" id="ARBA00022729"/>
    </source>
</evidence>
<comment type="caution">
    <text evidence="6">The sequence shown here is derived from an EMBL/GenBank/DDBJ whole genome shotgun (WGS) entry which is preliminary data.</text>
</comment>
<dbReference type="InterPro" id="IPR045266">
    <property type="entry name" value="DOH_DOMON"/>
</dbReference>
<dbReference type="InterPro" id="IPR005018">
    <property type="entry name" value="DOMON_domain"/>
</dbReference>
<evidence type="ECO:0000256" key="1">
    <source>
        <dbReference type="ARBA" id="ARBA00004370"/>
    </source>
</evidence>
<name>A0AAP0HMW0_9MAGN</name>
<dbReference type="PANTHER" id="PTHR23130">
    <property type="entry name" value="CYTOCHROME B561 AND DOMON DOMAIN-CONTAINING PROTEIN"/>
    <property type="match status" value="1"/>
</dbReference>
<keyword evidence="7" id="KW-1185">Reference proteome</keyword>
<accession>A0AAP0HMW0</accession>
<dbReference type="SMART" id="SM00664">
    <property type="entry name" value="DoH"/>
    <property type="match status" value="1"/>
</dbReference>
<proteinExistence type="predicted"/>
<dbReference type="EMBL" id="JBBNAG010000012">
    <property type="protein sequence ID" value="KAK9088725.1"/>
    <property type="molecule type" value="Genomic_DNA"/>
</dbReference>
<dbReference type="SUPFAM" id="SSF49344">
    <property type="entry name" value="CBD9-like"/>
    <property type="match status" value="1"/>
</dbReference>
<protein>
    <recommendedName>
        <fullName evidence="5">DOMON domain-containing protein</fullName>
    </recommendedName>
</protein>
<dbReference type="Proteomes" id="UP001419268">
    <property type="component" value="Unassembled WGS sequence"/>
</dbReference>